<name>A0ABT3INI1_9BACT</name>
<evidence type="ECO:0000313" key="1">
    <source>
        <dbReference type="EMBL" id="MCW3485274.1"/>
    </source>
</evidence>
<keyword evidence="2" id="KW-1185">Reference proteome</keyword>
<dbReference type="RefSeq" id="WP_264731480.1">
    <property type="nucleotide sequence ID" value="NZ_JAPDNR010000001.1"/>
</dbReference>
<gene>
    <name evidence="1" type="ORF">OL497_15295</name>
</gene>
<evidence type="ECO:0000313" key="2">
    <source>
        <dbReference type="Proteomes" id="UP001207742"/>
    </source>
</evidence>
<dbReference type="Gene3D" id="3.10.129.10">
    <property type="entry name" value="Hotdog Thioesterase"/>
    <property type="match status" value="1"/>
</dbReference>
<accession>A0ABT3INI1</accession>
<proteinExistence type="predicted"/>
<dbReference type="NCBIfam" id="TIGR04099">
    <property type="entry name" value="biosn_Pnap_2097"/>
    <property type="match status" value="1"/>
</dbReference>
<comment type="caution">
    <text evidence="1">The sequence shown here is derived from an EMBL/GenBank/DDBJ whole genome shotgun (WGS) entry which is preliminary data.</text>
</comment>
<sequence>MTLIDAPVPLPQQTARHERVHKIGMPQMVLSGLSENWLIKEIGDYHWELIGNALNSNTAGIKDAEGRRVYATIIGIHIKTSYDLSYYKENDQLLMSGNLLRVGNNKNYSNIFIRSSDIRAEVGILSAFATKSNDSVILSRSVPADIARIPRHYEPVELSDIYRQEKKKILQEEKTGVVFETEYSINPYTDINGVNLLYFASYPLINDICEADFFNARLENATWPLESYLNERRVFYFGNCNHADKIIYRLHHYQVDPSGTVVTLESSLWRKQDNKCIASIHTVKKLKRKFSLSDQV</sequence>
<organism evidence="1 2">
    <name type="scientific">Chitinophaga nivalis</name>
    <dbReference type="NCBI Taxonomy" id="2991709"/>
    <lineage>
        <taxon>Bacteria</taxon>
        <taxon>Pseudomonadati</taxon>
        <taxon>Bacteroidota</taxon>
        <taxon>Chitinophagia</taxon>
        <taxon>Chitinophagales</taxon>
        <taxon>Chitinophagaceae</taxon>
        <taxon>Chitinophaga</taxon>
    </lineage>
</organism>
<protein>
    <submittedName>
        <fullName evidence="1">Uncharacterized protein</fullName>
    </submittedName>
</protein>
<dbReference type="InterPro" id="IPR024091">
    <property type="entry name" value="LnmK-like_bifun_acyl/decarbox"/>
</dbReference>
<dbReference type="NCBIfam" id="TIGR04098">
    <property type="entry name" value="LnmK_bifunc"/>
    <property type="match status" value="1"/>
</dbReference>
<dbReference type="EMBL" id="JAPDNS010000001">
    <property type="protein sequence ID" value="MCW3485274.1"/>
    <property type="molecule type" value="Genomic_DNA"/>
</dbReference>
<reference evidence="1 2" key="1">
    <citation type="submission" date="2022-10" db="EMBL/GenBank/DDBJ databases">
        <title>Chitinophaga nivalis PC15 sp. nov., isolated from Pyeongchang county, South Korea.</title>
        <authorList>
            <person name="Trinh H.N."/>
        </authorList>
    </citation>
    <scope>NUCLEOTIDE SEQUENCE [LARGE SCALE GENOMIC DNA]</scope>
    <source>
        <strain evidence="1 2">PC14</strain>
    </source>
</reference>
<dbReference type="Proteomes" id="UP001207742">
    <property type="component" value="Unassembled WGS sequence"/>
</dbReference>